<dbReference type="AlphaFoldDB" id="A0A1I4X0R9"/>
<dbReference type="STRING" id="83765.SAMN05660284_00822"/>
<keyword evidence="1" id="KW-1133">Transmembrane helix</keyword>
<name>A0A1I4X0R9_9NEIS</name>
<organism evidence="2 3">
    <name type="scientific">Formivibrio citricus</name>
    <dbReference type="NCBI Taxonomy" id="83765"/>
    <lineage>
        <taxon>Bacteria</taxon>
        <taxon>Pseudomonadati</taxon>
        <taxon>Pseudomonadota</taxon>
        <taxon>Betaproteobacteria</taxon>
        <taxon>Neisseriales</taxon>
        <taxon>Chitinibacteraceae</taxon>
        <taxon>Formivibrio</taxon>
    </lineage>
</organism>
<feature type="transmembrane region" description="Helical" evidence="1">
    <location>
        <begin position="98"/>
        <end position="118"/>
    </location>
</feature>
<keyword evidence="1" id="KW-0812">Transmembrane</keyword>
<feature type="transmembrane region" description="Helical" evidence="1">
    <location>
        <begin position="64"/>
        <end position="86"/>
    </location>
</feature>
<feature type="transmembrane region" description="Helical" evidence="1">
    <location>
        <begin position="35"/>
        <end position="57"/>
    </location>
</feature>
<dbReference type="RefSeq" id="WP_091191703.1">
    <property type="nucleotide sequence ID" value="NZ_FOVE01000004.1"/>
</dbReference>
<feature type="transmembrane region" description="Helical" evidence="1">
    <location>
        <begin position="7"/>
        <end position="29"/>
    </location>
</feature>
<protein>
    <submittedName>
        <fullName evidence="2">Uncharacterized protein</fullName>
    </submittedName>
</protein>
<dbReference type="Proteomes" id="UP000242869">
    <property type="component" value="Unassembled WGS sequence"/>
</dbReference>
<evidence type="ECO:0000256" key="1">
    <source>
        <dbReference type="SAM" id="Phobius"/>
    </source>
</evidence>
<dbReference type="OrthoDB" id="8781299at2"/>
<keyword evidence="3" id="KW-1185">Reference proteome</keyword>
<accession>A0A1I4X0R9</accession>
<gene>
    <name evidence="2" type="ORF">SAMN05660284_00822</name>
</gene>
<keyword evidence="1" id="KW-0472">Membrane</keyword>
<sequence>MILLLTGIVLIALGILAGTGLVLAPFGLIPPPPGLSLWLAFPAFVITGYVLVIVGANRPKIRKVFLGASSLLLVLALAAAAGLVLAGASIVQPATSTLSLWFVLVIAGIHGVTGAASYNRTTDEA</sequence>
<reference evidence="3" key="1">
    <citation type="submission" date="2016-10" db="EMBL/GenBank/DDBJ databases">
        <authorList>
            <person name="Varghese N."/>
            <person name="Submissions S."/>
        </authorList>
    </citation>
    <scope>NUCLEOTIDE SEQUENCE [LARGE SCALE GENOMIC DNA]</scope>
    <source>
        <strain evidence="3">DSM 6150</strain>
    </source>
</reference>
<evidence type="ECO:0000313" key="3">
    <source>
        <dbReference type="Proteomes" id="UP000242869"/>
    </source>
</evidence>
<dbReference type="EMBL" id="FOVE01000004">
    <property type="protein sequence ID" value="SFN19053.1"/>
    <property type="molecule type" value="Genomic_DNA"/>
</dbReference>
<evidence type="ECO:0000313" key="2">
    <source>
        <dbReference type="EMBL" id="SFN19053.1"/>
    </source>
</evidence>
<proteinExistence type="predicted"/>